<protein>
    <submittedName>
        <fullName evidence="2">Uncharacterized protein</fullName>
    </submittedName>
</protein>
<name>A0A8S5SMW0_9CAUD</name>
<feature type="transmembrane region" description="Helical" evidence="1">
    <location>
        <begin position="6"/>
        <end position="28"/>
    </location>
</feature>
<organism evidence="2">
    <name type="scientific">Podoviridae sp. ctIKM86</name>
    <dbReference type="NCBI Taxonomy" id="2827729"/>
    <lineage>
        <taxon>Viruses</taxon>
        <taxon>Duplodnaviria</taxon>
        <taxon>Heunggongvirae</taxon>
        <taxon>Uroviricota</taxon>
        <taxon>Caudoviricetes</taxon>
    </lineage>
</organism>
<dbReference type="EMBL" id="BK032631">
    <property type="protein sequence ID" value="DAF52294.1"/>
    <property type="molecule type" value="Genomic_DNA"/>
</dbReference>
<reference evidence="2" key="1">
    <citation type="journal article" date="2021" name="Proc. Natl. Acad. Sci. U.S.A.">
        <title>A Catalog of Tens of Thousands of Viruses from Human Metagenomes Reveals Hidden Associations with Chronic Diseases.</title>
        <authorList>
            <person name="Tisza M.J."/>
            <person name="Buck C.B."/>
        </authorList>
    </citation>
    <scope>NUCLEOTIDE SEQUENCE</scope>
    <source>
        <strain evidence="2">CtIKM86</strain>
    </source>
</reference>
<evidence type="ECO:0000256" key="1">
    <source>
        <dbReference type="SAM" id="Phobius"/>
    </source>
</evidence>
<keyword evidence="1" id="KW-1133">Transmembrane helix</keyword>
<keyword evidence="1" id="KW-0472">Membrane</keyword>
<keyword evidence="1" id="KW-0812">Transmembrane</keyword>
<proteinExistence type="predicted"/>
<sequence length="85" mass="9423">MDNIISVFIGGILGFIFALIMLASVFTANDDIALKLSNMVNSSMLDCVTKQVITKEQVHDIESIFHKHIEENFKGIKASHGTENK</sequence>
<accession>A0A8S5SMW0</accession>
<evidence type="ECO:0000313" key="2">
    <source>
        <dbReference type="EMBL" id="DAF52294.1"/>
    </source>
</evidence>